<dbReference type="InterPro" id="IPR002328">
    <property type="entry name" value="ADH_Zn_CS"/>
</dbReference>
<evidence type="ECO:0000259" key="5">
    <source>
        <dbReference type="SMART" id="SM00829"/>
    </source>
</evidence>
<dbReference type="AlphaFoldDB" id="A0A433HPB5"/>
<evidence type="ECO:0000256" key="3">
    <source>
        <dbReference type="ARBA" id="ARBA00023002"/>
    </source>
</evidence>
<dbReference type="SUPFAM" id="SSF51735">
    <property type="entry name" value="NAD(P)-binding Rossmann-fold domains"/>
    <property type="match status" value="1"/>
</dbReference>
<dbReference type="Proteomes" id="UP000267430">
    <property type="component" value="Unassembled WGS sequence"/>
</dbReference>
<dbReference type="Pfam" id="PF08240">
    <property type="entry name" value="ADH_N"/>
    <property type="match status" value="1"/>
</dbReference>
<dbReference type="InterPro" id="IPR011032">
    <property type="entry name" value="GroES-like_sf"/>
</dbReference>
<evidence type="ECO:0000256" key="4">
    <source>
        <dbReference type="RuleBase" id="RU361277"/>
    </source>
</evidence>
<dbReference type="EMBL" id="RYZZ01000007">
    <property type="protein sequence ID" value="RUQ30134.1"/>
    <property type="molecule type" value="Genomic_DNA"/>
</dbReference>
<comment type="cofactor">
    <cofactor evidence="4">
        <name>Zn(2+)</name>
        <dbReference type="ChEBI" id="CHEBI:29105"/>
    </cofactor>
</comment>
<dbReference type="SMART" id="SM00829">
    <property type="entry name" value="PKS_ER"/>
    <property type="match status" value="1"/>
</dbReference>
<dbReference type="InterPro" id="IPR036291">
    <property type="entry name" value="NAD(P)-bd_dom_sf"/>
</dbReference>
<gene>
    <name evidence="6" type="ORF">ELQ35_07230</name>
</gene>
<proteinExistence type="inferred from homology"/>
<dbReference type="PANTHER" id="PTHR43401">
    <property type="entry name" value="L-THREONINE 3-DEHYDROGENASE"/>
    <property type="match status" value="1"/>
</dbReference>
<keyword evidence="1 4" id="KW-0479">Metal-binding</keyword>
<evidence type="ECO:0000256" key="2">
    <source>
        <dbReference type="ARBA" id="ARBA00022833"/>
    </source>
</evidence>
<feature type="domain" description="Enoyl reductase (ER)" evidence="5">
    <location>
        <begin position="35"/>
        <end position="362"/>
    </location>
</feature>
<protein>
    <submittedName>
        <fullName evidence="6">Alcohol dehydrogenase</fullName>
    </submittedName>
</protein>
<comment type="similarity">
    <text evidence="4">Belongs to the zinc-containing alcohol dehydrogenase family.</text>
</comment>
<keyword evidence="2 4" id="KW-0862">Zinc</keyword>
<dbReference type="SUPFAM" id="SSF50129">
    <property type="entry name" value="GroES-like"/>
    <property type="match status" value="1"/>
</dbReference>
<keyword evidence="7" id="KW-1185">Reference proteome</keyword>
<dbReference type="Pfam" id="PF00107">
    <property type="entry name" value="ADH_zinc_N"/>
    <property type="match status" value="1"/>
</dbReference>
<dbReference type="InterPro" id="IPR013154">
    <property type="entry name" value="ADH-like_N"/>
</dbReference>
<reference evidence="6 7" key="1">
    <citation type="submission" date="2018-12" db="EMBL/GenBank/DDBJ databases">
        <title>Bacillus chawlae sp. nov., Bacillus glennii sp. nov., and Bacillus saganii sp. nov. Isolated from the Vehicle Assembly Building at Kennedy Space Center where the Viking Spacecraft were Assembled.</title>
        <authorList>
            <person name="Seuylemezian A."/>
            <person name="Vaishampayan P."/>
        </authorList>
    </citation>
    <scope>NUCLEOTIDE SEQUENCE [LARGE SCALE GENOMIC DNA]</scope>
    <source>
        <strain evidence="6 7">L5</strain>
    </source>
</reference>
<dbReference type="InterPro" id="IPR013149">
    <property type="entry name" value="ADH-like_C"/>
</dbReference>
<dbReference type="OrthoDB" id="9770238at2"/>
<evidence type="ECO:0000313" key="6">
    <source>
        <dbReference type="EMBL" id="RUQ30134.1"/>
    </source>
</evidence>
<evidence type="ECO:0000313" key="7">
    <source>
        <dbReference type="Proteomes" id="UP000267430"/>
    </source>
</evidence>
<dbReference type="GO" id="GO:0016491">
    <property type="term" value="F:oxidoreductase activity"/>
    <property type="evidence" value="ECO:0007669"/>
    <property type="project" value="UniProtKB-KW"/>
</dbReference>
<dbReference type="PANTHER" id="PTHR43401:SF2">
    <property type="entry name" value="L-THREONINE 3-DEHYDROGENASE"/>
    <property type="match status" value="1"/>
</dbReference>
<dbReference type="PROSITE" id="PS00059">
    <property type="entry name" value="ADH_ZINC"/>
    <property type="match status" value="1"/>
</dbReference>
<dbReference type="CDD" id="cd08234">
    <property type="entry name" value="threonine_DH_like"/>
    <property type="match status" value="1"/>
</dbReference>
<name>A0A433HPB5_9BACI</name>
<dbReference type="Gene3D" id="3.90.180.10">
    <property type="entry name" value="Medium-chain alcohol dehydrogenases, catalytic domain"/>
    <property type="match status" value="1"/>
</dbReference>
<keyword evidence="3" id="KW-0560">Oxidoreductase</keyword>
<dbReference type="InterPro" id="IPR020843">
    <property type="entry name" value="ER"/>
</dbReference>
<dbReference type="Gene3D" id="3.40.50.720">
    <property type="entry name" value="NAD(P)-binding Rossmann-like Domain"/>
    <property type="match status" value="1"/>
</dbReference>
<sequence>MMTQNMKNAVIDNQQDIEGNFVKKEMKAAVTHAAGDLKIENVPVPEIQDNEVLIQVKACGICGTDPHIYNGHFPAPMPLIQGHEFSGEVVKVGSAVSSVAVGDRVTADINISCGNCYFCRIGQKLFCENITQLGVHIDGAFAEYVKAPENNVYKLPEGMTWDEGAYIEPLACVIRGQERAKVGMGDTVAIIGAGPMGLAHAILAKLNGAGRVIISEMNQTRIQKAKDLGIDVVIDASEKDSVQEVLNLTEGRGADVVFEVVGSMPTYRQAFQMVRRGGTLVAYGAAPADHTLEIKPFEIYSKELTIVGSYAGTYGTWVKAIQLISSKRFNPNDIISKTITLDNLEDGIKEADKNKDTIKILVSVAD</sequence>
<evidence type="ECO:0000256" key="1">
    <source>
        <dbReference type="ARBA" id="ARBA00022723"/>
    </source>
</evidence>
<organism evidence="6 7">
    <name type="scientific">Peribacillus cavernae</name>
    <dbReference type="NCBI Taxonomy" id="1674310"/>
    <lineage>
        <taxon>Bacteria</taxon>
        <taxon>Bacillati</taxon>
        <taxon>Bacillota</taxon>
        <taxon>Bacilli</taxon>
        <taxon>Bacillales</taxon>
        <taxon>Bacillaceae</taxon>
        <taxon>Peribacillus</taxon>
    </lineage>
</organism>
<accession>A0A433HPB5</accession>
<dbReference type="GO" id="GO:0008270">
    <property type="term" value="F:zinc ion binding"/>
    <property type="evidence" value="ECO:0007669"/>
    <property type="project" value="InterPro"/>
</dbReference>
<dbReference type="InterPro" id="IPR050129">
    <property type="entry name" value="Zn_alcohol_dh"/>
</dbReference>
<comment type="caution">
    <text evidence="6">The sequence shown here is derived from an EMBL/GenBank/DDBJ whole genome shotgun (WGS) entry which is preliminary data.</text>
</comment>